<dbReference type="InterPro" id="IPR006059">
    <property type="entry name" value="SBP"/>
</dbReference>
<protein>
    <submittedName>
        <fullName evidence="1">Putative ABC transporter substrate-binding protein YesO</fullName>
    </submittedName>
</protein>
<proteinExistence type="predicted"/>
<evidence type="ECO:0000313" key="1">
    <source>
        <dbReference type="EMBL" id="MPM08462.1"/>
    </source>
</evidence>
<gene>
    <name evidence="1" type="primary">yesO_4</name>
    <name evidence="1" type="ORF">SDC9_54774</name>
</gene>
<dbReference type="PANTHER" id="PTHR43649:SF11">
    <property type="entry name" value="ABC TRANSPORTER SUBSTRATE-BINDING PROTEIN YESO-RELATED"/>
    <property type="match status" value="1"/>
</dbReference>
<dbReference type="InterPro" id="IPR050490">
    <property type="entry name" value="Bact_solute-bd_prot1"/>
</dbReference>
<reference evidence="1" key="1">
    <citation type="submission" date="2019-08" db="EMBL/GenBank/DDBJ databases">
        <authorList>
            <person name="Kucharzyk K."/>
            <person name="Murdoch R.W."/>
            <person name="Higgins S."/>
            <person name="Loffler F."/>
        </authorList>
    </citation>
    <scope>NUCLEOTIDE SEQUENCE</scope>
</reference>
<name>A0A644WXB6_9ZZZZ</name>
<comment type="caution">
    <text evidence="1">The sequence shown here is derived from an EMBL/GenBank/DDBJ whole genome shotgun (WGS) entry which is preliminary data.</text>
</comment>
<dbReference type="PANTHER" id="PTHR43649">
    <property type="entry name" value="ARABINOSE-BINDING PROTEIN-RELATED"/>
    <property type="match status" value="1"/>
</dbReference>
<dbReference type="SUPFAM" id="SSF53850">
    <property type="entry name" value="Periplasmic binding protein-like II"/>
    <property type="match status" value="1"/>
</dbReference>
<organism evidence="1">
    <name type="scientific">bioreactor metagenome</name>
    <dbReference type="NCBI Taxonomy" id="1076179"/>
    <lineage>
        <taxon>unclassified sequences</taxon>
        <taxon>metagenomes</taxon>
        <taxon>ecological metagenomes</taxon>
    </lineage>
</organism>
<sequence>MKKTMKVCLVLMALALVSANLFAGGAAEAKTGAGKVSNISFMWWGNETRNAATIKAAESFMKENPDVKVTNMPNPFGGYHDKILVQLANGTAPDLICYSTEWMTEVGFEKEPLLLDLYTVKDYIDLSSVDPAVLSGGIANGKLLGVPTAISGLSFAYYSNAIDAYTKKTGRSAPPTVGQNWTWEEFLQYGKDFHDAMGDDYYFFEYGGDYSGFDNTFCWMLSEIAGAPYLDERCNVTFSEADLKKTFDTLVYMTENGIMPDKDYQVEVLSGVNSRDAILAEGKIGSVLHWTSNIQENSVKANAPLVTMAYPVLGRAENDGVFVRPAQFWSIYTKSKDKVAAARLLDYIMNSPTAAMDLKLERGVPATAIGRKTLSDAGILTGSIAEATDYLVASADTGYNWFIRVPTVLNEINNSYVNVLLGKESSASAAKRVHAAIVKITAEMRADFKI</sequence>
<dbReference type="AlphaFoldDB" id="A0A644WXB6"/>
<dbReference type="EMBL" id="VSSQ01001451">
    <property type="protein sequence ID" value="MPM08462.1"/>
    <property type="molecule type" value="Genomic_DNA"/>
</dbReference>
<dbReference type="Pfam" id="PF01547">
    <property type="entry name" value="SBP_bac_1"/>
    <property type="match status" value="1"/>
</dbReference>
<dbReference type="Gene3D" id="3.40.190.10">
    <property type="entry name" value="Periplasmic binding protein-like II"/>
    <property type="match status" value="2"/>
</dbReference>
<accession>A0A644WXB6</accession>